<evidence type="ECO:0000256" key="2">
    <source>
        <dbReference type="ARBA" id="ARBA00022692"/>
    </source>
</evidence>
<keyword evidence="2 5" id="KW-0812">Transmembrane</keyword>
<evidence type="ECO:0000313" key="7">
    <source>
        <dbReference type="EMBL" id="AOW08701.1"/>
    </source>
</evidence>
<accession>A0AAC9I219</accession>
<feature type="transmembrane region" description="Helical" evidence="5">
    <location>
        <begin position="188"/>
        <end position="207"/>
    </location>
</feature>
<evidence type="ECO:0000256" key="1">
    <source>
        <dbReference type="ARBA" id="ARBA00004141"/>
    </source>
</evidence>
<name>A0AAC9I219_9FLAO</name>
<dbReference type="PANTHER" id="PTHR37422:SF13">
    <property type="entry name" value="LIPOPOLYSACCHARIDE BIOSYNTHESIS PROTEIN PA4999-RELATED"/>
    <property type="match status" value="1"/>
</dbReference>
<organism evidence="7 8">
    <name type="scientific">Flavobacterium gilvum</name>
    <dbReference type="NCBI Taxonomy" id="1492737"/>
    <lineage>
        <taxon>Bacteria</taxon>
        <taxon>Pseudomonadati</taxon>
        <taxon>Bacteroidota</taxon>
        <taxon>Flavobacteriia</taxon>
        <taxon>Flavobacteriales</taxon>
        <taxon>Flavobacteriaceae</taxon>
        <taxon>Flavobacterium</taxon>
    </lineage>
</organism>
<proteinExistence type="predicted"/>
<evidence type="ECO:0000259" key="6">
    <source>
        <dbReference type="Pfam" id="PF04932"/>
    </source>
</evidence>
<keyword evidence="4 5" id="KW-0472">Membrane</keyword>
<feature type="transmembrane region" description="Helical" evidence="5">
    <location>
        <begin position="399"/>
        <end position="421"/>
    </location>
</feature>
<dbReference type="Proteomes" id="UP000175968">
    <property type="component" value="Chromosome"/>
</dbReference>
<keyword evidence="3 5" id="KW-1133">Transmembrane helix</keyword>
<sequence length="430" mass="49677">MAISEKNFNKAINGFLALIAVMMIFRKPCTLLIIVFAVFNLFFIKKLNYSKQSLVLVLLIASPLLLEIVMFWNNDSLFKGLKSLEKYISLLVFPLFILGNYQRIHFLKILRYYCVTTTIILLFFFLRFVIYFPELIHKYIKGDDLWEIGYAFSNSVGMHAPALNMHLAFVSIGCLFFVFKELRTKGELMFKMSSIIIFVLSFFFVLFVNTRMAFFNVLVGFGLVFLSEVMQVNNLKKVLLNTFFLTVILAGVIFIFVQMNPYMKEKYSSVTFAHMDKIGKLDEIENPEAKVFNALVTRVSIWKSGWELAVKNLPFGVGASDGKQELVKYFKQTNQQFLAKYEFPTHNQFLDFLIKFGILGPIVVLVYIGTIGYLGIDLKNAIVFSFFFLFFTSNLTDDFLLRFDGIAFSGLWMSIFGSYWLQRKITADKS</sequence>
<dbReference type="GO" id="GO:0016020">
    <property type="term" value="C:membrane"/>
    <property type="evidence" value="ECO:0007669"/>
    <property type="project" value="UniProtKB-SubCell"/>
</dbReference>
<keyword evidence="8" id="KW-1185">Reference proteome</keyword>
<dbReference type="PANTHER" id="PTHR37422">
    <property type="entry name" value="TEICHURONIC ACID BIOSYNTHESIS PROTEIN TUAE"/>
    <property type="match status" value="1"/>
</dbReference>
<gene>
    <name evidence="7" type="ORF">EM308_03845</name>
</gene>
<feature type="transmembrane region" description="Helical" evidence="5">
    <location>
        <begin position="15"/>
        <end position="42"/>
    </location>
</feature>
<comment type="subcellular location">
    <subcellularLocation>
        <location evidence="1">Membrane</location>
        <topology evidence="1">Multi-pass membrane protein</topology>
    </subcellularLocation>
</comment>
<dbReference type="EMBL" id="CP017479">
    <property type="protein sequence ID" value="AOW08701.1"/>
    <property type="molecule type" value="Genomic_DNA"/>
</dbReference>
<feature type="transmembrane region" description="Helical" evidence="5">
    <location>
        <begin position="238"/>
        <end position="257"/>
    </location>
</feature>
<dbReference type="Pfam" id="PF04932">
    <property type="entry name" value="Wzy_C"/>
    <property type="match status" value="1"/>
</dbReference>
<feature type="domain" description="O-antigen ligase-related" evidence="6">
    <location>
        <begin position="197"/>
        <end position="363"/>
    </location>
</feature>
<dbReference type="AlphaFoldDB" id="A0AAC9I219"/>
<feature type="transmembrane region" description="Helical" evidence="5">
    <location>
        <begin position="84"/>
        <end position="101"/>
    </location>
</feature>
<dbReference type="InterPro" id="IPR007016">
    <property type="entry name" value="O-antigen_ligase-rel_domated"/>
</dbReference>
<feature type="transmembrane region" description="Helical" evidence="5">
    <location>
        <begin position="162"/>
        <end position="179"/>
    </location>
</feature>
<evidence type="ECO:0000256" key="4">
    <source>
        <dbReference type="ARBA" id="ARBA00023136"/>
    </source>
</evidence>
<feature type="transmembrane region" description="Helical" evidence="5">
    <location>
        <begin position="113"/>
        <end position="132"/>
    </location>
</feature>
<evidence type="ECO:0000313" key="8">
    <source>
        <dbReference type="Proteomes" id="UP000175968"/>
    </source>
</evidence>
<evidence type="ECO:0000256" key="5">
    <source>
        <dbReference type="SAM" id="Phobius"/>
    </source>
</evidence>
<feature type="transmembrane region" description="Helical" evidence="5">
    <location>
        <begin position="54"/>
        <end position="72"/>
    </location>
</feature>
<evidence type="ECO:0000256" key="3">
    <source>
        <dbReference type="ARBA" id="ARBA00022989"/>
    </source>
</evidence>
<feature type="transmembrane region" description="Helical" evidence="5">
    <location>
        <begin position="352"/>
        <end position="369"/>
    </location>
</feature>
<dbReference type="RefSeq" id="WP_035636010.1">
    <property type="nucleotide sequence ID" value="NZ_CP017479.1"/>
</dbReference>
<protein>
    <recommendedName>
        <fullName evidence="6">O-antigen ligase-related domain-containing protein</fullName>
    </recommendedName>
</protein>
<dbReference type="KEGG" id="fgl:EM308_03845"/>
<reference evidence="7 8" key="1">
    <citation type="submission" date="2016-10" db="EMBL/GenBank/DDBJ databases">
        <title>Flavobacterium gilvum sp. nov., isolated from stream water.</title>
        <authorList>
            <person name="Shin S.-K."/>
            <person name="Cho Y.-J."/>
            <person name="Yi H."/>
        </authorList>
    </citation>
    <scope>NUCLEOTIDE SEQUENCE [LARGE SCALE GENOMIC DNA]</scope>
    <source>
        <strain evidence="7 8">EM1308</strain>
    </source>
</reference>
<dbReference type="InterPro" id="IPR051533">
    <property type="entry name" value="WaaL-like"/>
</dbReference>